<evidence type="ECO:0008006" key="4">
    <source>
        <dbReference type="Google" id="ProtNLM"/>
    </source>
</evidence>
<comment type="caution">
    <text evidence="2">The sequence shown here is derived from an EMBL/GenBank/DDBJ whole genome shotgun (WGS) entry which is preliminary data.</text>
</comment>
<keyword evidence="3" id="KW-1185">Reference proteome</keyword>
<dbReference type="Proteomes" id="UP000722121">
    <property type="component" value="Unassembled WGS sequence"/>
</dbReference>
<evidence type="ECO:0000256" key="1">
    <source>
        <dbReference type="SAM" id="MobiDB-lite"/>
    </source>
</evidence>
<feature type="region of interest" description="Disordered" evidence="1">
    <location>
        <begin position="133"/>
        <end position="191"/>
    </location>
</feature>
<organism evidence="2 3">
    <name type="scientific">Simkania negevensis</name>
    <dbReference type="NCBI Taxonomy" id="83561"/>
    <lineage>
        <taxon>Bacteria</taxon>
        <taxon>Pseudomonadati</taxon>
        <taxon>Chlamydiota</taxon>
        <taxon>Chlamydiia</taxon>
        <taxon>Parachlamydiales</taxon>
        <taxon>Simkaniaceae</taxon>
        <taxon>Simkania</taxon>
    </lineage>
</organism>
<protein>
    <recommendedName>
        <fullName evidence="4">Ras-GEF domain-containing protein</fullName>
    </recommendedName>
</protein>
<accession>A0ABS3AQ19</accession>
<gene>
    <name evidence="2" type="ORF">JYU14_01835</name>
</gene>
<feature type="compositionally biased region" description="Low complexity" evidence="1">
    <location>
        <begin position="133"/>
        <end position="144"/>
    </location>
</feature>
<feature type="compositionally biased region" description="Low complexity" evidence="1">
    <location>
        <begin position="157"/>
        <end position="175"/>
    </location>
</feature>
<dbReference type="EMBL" id="JAFITR010000026">
    <property type="protein sequence ID" value="MBN4066805.1"/>
    <property type="molecule type" value="Genomic_DNA"/>
</dbReference>
<evidence type="ECO:0000313" key="2">
    <source>
        <dbReference type="EMBL" id="MBN4066805.1"/>
    </source>
</evidence>
<sequence length="552" mass="61429">MSFTNENYLTLCQSGNYDQISSQLKQNPGQCVEFCNYLVKKIDQQDAGNIDWDRLVLAISESIDPELSSKNAGQLKEIDRSLAQIIQSSHGSAFKAGKVSLEILGQLSSSADLHHLTESKLTIGARLKQAEISSPESLPLTPSSDGLSPLDRERNSESSSSLDSLQASPTSQSSPPLSPVEATTSDKQLPTPHNLASKLLLTLEQIGAPRGTFTEPELEAFVTRMQAVTNSTPERLAEAAENLPAMPQYDEDALKTALQKKDVGSRSYQNFNTAREALTQANDTLHGQLDALFTNSVIGTRLALKAGKVLANSTFAKQADRTQFIHEQIHDSMRAFVVKELWKYFQNDQLTYEQSEKIISKSLEKATNAMKKQMDSKTFDRFKKEINPATCTDVIRSPRDFLTEQEFQVFSKALEAAFREELTSVNTSAPEIAASICAQMYCKMLPTSSVSVYKEAKQKYAGLEALKDNEYEAMWTTADKFIALLLRQDDEKKYPLAKTRKLLCKFVQSLEKSEEKQIAAYQALVIEAMTKRQHLQPLKPFLPQPICDSLGI</sequence>
<proteinExistence type="predicted"/>
<name>A0ABS3AQ19_9BACT</name>
<reference evidence="2 3" key="1">
    <citation type="submission" date="2021-02" db="EMBL/GenBank/DDBJ databases">
        <title>Activity-based single-cell genomes from oceanic crustal fluid captures similar information to metagenomic and metatranscriptomic surveys with orders of magnitude less sampling.</title>
        <authorList>
            <person name="D'Angelo T.S."/>
            <person name="Orcutt B.N."/>
        </authorList>
    </citation>
    <scope>NUCLEOTIDE SEQUENCE [LARGE SCALE GENOMIC DNA]</scope>
    <source>
        <strain evidence="2">AH-315-G07</strain>
    </source>
</reference>
<evidence type="ECO:0000313" key="3">
    <source>
        <dbReference type="Proteomes" id="UP000722121"/>
    </source>
</evidence>